<sequence>MACFASVTVWISGPCVMWMQPPPFQAACQRECRNSPAAVAGSLPCTQFQTSQQWFHPAPASQEYSPLPGWPAGLLSTARSRRGKQLCASWTFPSWSCLNSLTQSRHVLLTSSLPYLRQVIGMLCPGAVKDRVDFVDQHLDLGIRRAEFRDPVEPFLDWEYDLVVVPVRHHSPSGKSSYSISPNSTSHGPSHKGQVSKHFLAAHGLSSSISLYSFLWSSHTYAFIMSKAVISIVIKPPASHEGIQKSFQGYDILPRGVWLAGKLFSCGHTALPRSGHCIPSLRSF</sequence>
<gene>
    <name evidence="2" type="ordered locus">MA_3838</name>
</gene>
<feature type="region of interest" description="Disordered" evidence="1">
    <location>
        <begin position="170"/>
        <end position="192"/>
    </location>
</feature>
<dbReference type="HOGENOM" id="CLU_978628_0_0_2"/>
<protein>
    <submittedName>
        <fullName evidence="2">Uncharacterized protein</fullName>
    </submittedName>
</protein>
<proteinExistence type="predicted"/>
<dbReference type="EnsemblBacteria" id="AAM07189">
    <property type="protein sequence ID" value="AAM07189"/>
    <property type="gene ID" value="MA_3838"/>
</dbReference>
<evidence type="ECO:0000313" key="3">
    <source>
        <dbReference type="Proteomes" id="UP000002487"/>
    </source>
</evidence>
<accession>Q8TJE7</accession>
<reference evidence="2 3" key="1">
    <citation type="journal article" date="2002" name="Genome Res.">
        <title>The genome of Methanosarcina acetivorans reveals extensive metabolic and physiological diversity.</title>
        <authorList>
            <person name="Galagan J.E."/>
            <person name="Nusbaum C."/>
            <person name="Roy A."/>
            <person name="Endrizzi M.G."/>
            <person name="Macdonald P."/>
            <person name="FitzHugh W."/>
            <person name="Calvo S."/>
            <person name="Engels R."/>
            <person name="Smirnov S."/>
            <person name="Atnoor D."/>
            <person name="Brown A."/>
            <person name="Allen N."/>
            <person name="Naylor J."/>
            <person name="Stange-Thomann N."/>
            <person name="DeArellano K."/>
            <person name="Johnson R."/>
            <person name="Linton L."/>
            <person name="McEwan P."/>
            <person name="McKernan K."/>
            <person name="Talamas J."/>
            <person name="Tirrell A."/>
            <person name="Ye W."/>
            <person name="Zimmer A."/>
            <person name="Barber R.D."/>
            <person name="Cann I."/>
            <person name="Graham D.E."/>
            <person name="Grahame D.A."/>
            <person name="Guss A."/>
            <person name="Hedderich R."/>
            <person name="Ingram-Smith C."/>
            <person name="Kuettner C.H."/>
            <person name="Krzycki J.A."/>
            <person name="Leigh J.A."/>
            <person name="Li W."/>
            <person name="Liu J."/>
            <person name="Mukhopadhyay B."/>
            <person name="Reeve J.N."/>
            <person name="Smith K."/>
            <person name="Springer T.A."/>
            <person name="Umayam L.A."/>
            <person name="White O."/>
            <person name="White R.H."/>
            <person name="de Macario E.C."/>
            <person name="Ferry J.G."/>
            <person name="Jarrell K.F."/>
            <person name="Jing H."/>
            <person name="Macario A.J.L."/>
            <person name="Paulsen I."/>
            <person name="Pritchett M."/>
            <person name="Sowers K.R."/>
            <person name="Swanson R.V."/>
            <person name="Zinder S.H."/>
            <person name="Lander E."/>
            <person name="Metcalf W.W."/>
            <person name="Birren B."/>
        </authorList>
    </citation>
    <scope>NUCLEOTIDE SEQUENCE [LARGE SCALE GENOMIC DNA]</scope>
    <source>
        <strain evidence="3">ATCC 35395 / DSM 2834 / JCM 12185 / C2A</strain>
    </source>
</reference>
<dbReference type="AlphaFoldDB" id="Q8TJE7"/>
<dbReference type="InParanoid" id="Q8TJE7"/>
<evidence type="ECO:0000313" key="2">
    <source>
        <dbReference type="EMBL" id="AAM07189.1"/>
    </source>
</evidence>
<name>Q8TJE7_METAC</name>
<evidence type="ECO:0000256" key="1">
    <source>
        <dbReference type="SAM" id="MobiDB-lite"/>
    </source>
</evidence>
<dbReference type="Proteomes" id="UP000002487">
    <property type="component" value="Chromosome"/>
</dbReference>
<dbReference type="EMBL" id="AE010299">
    <property type="protein sequence ID" value="AAM07189.1"/>
    <property type="molecule type" value="Genomic_DNA"/>
</dbReference>
<organism evidence="2 3">
    <name type="scientific">Methanosarcina acetivorans (strain ATCC 35395 / DSM 2834 / JCM 12185 / C2A)</name>
    <dbReference type="NCBI Taxonomy" id="188937"/>
    <lineage>
        <taxon>Archaea</taxon>
        <taxon>Methanobacteriati</taxon>
        <taxon>Methanobacteriota</taxon>
        <taxon>Stenosarchaea group</taxon>
        <taxon>Methanomicrobia</taxon>
        <taxon>Methanosarcinales</taxon>
        <taxon>Methanosarcinaceae</taxon>
        <taxon>Methanosarcina</taxon>
    </lineage>
</organism>
<keyword evidence="3" id="KW-1185">Reference proteome</keyword>
<dbReference type="KEGG" id="mac:MA_3838"/>
<feature type="compositionally biased region" description="Low complexity" evidence="1">
    <location>
        <begin position="173"/>
        <end position="184"/>
    </location>
</feature>